<feature type="domain" description="Protein kinase" evidence="10">
    <location>
        <begin position="19"/>
        <end position="308"/>
    </location>
</feature>
<evidence type="ECO:0000256" key="7">
    <source>
        <dbReference type="ARBA" id="ARBA00047899"/>
    </source>
</evidence>
<evidence type="ECO:0000259" key="10">
    <source>
        <dbReference type="PROSITE" id="PS50011"/>
    </source>
</evidence>
<sequence length="357" mass="41021">MEPEGSITYELLREITDNFSEEQLLGQGAFGRVYRGVMKSGEEVAVKLLASVDPGLDDKLFNHEFCNLIRLKHPNTVKFLGYCYDTRTELVEFHGNLVTGEWTHRALCFEYLHNGSLDKYICDESSGLDWNIRYSIIRGICEGLKYLHQGEIPTFHLDLKPGNILLDTNMVPKLADFGLSRIFREKFPRITHNHYGTSGYIPPEYINQGLISEKFDIFSLGVVMLKIVSGPRGYTKRAEIPPQEFIAHVQEQWRERLETTFSGSLLEAYCIQIKTCTEIALTSTHYDPDMRPRIHDIMDKLIKSEPLMPNLKMDPQGKVCKAKTSMQIFFSALFHSSATISFCNRTLRCYSNYMICR</sequence>
<evidence type="ECO:0000256" key="8">
    <source>
        <dbReference type="ARBA" id="ARBA00048679"/>
    </source>
</evidence>
<reference evidence="11" key="2">
    <citation type="submission" date="2021-12" db="EMBL/GenBank/DDBJ databases">
        <title>Resequencing data analysis of finger millet.</title>
        <authorList>
            <person name="Hatakeyama M."/>
            <person name="Aluri S."/>
            <person name="Balachadran M.T."/>
            <person name="Sivarajan S.R."/>
            <person name="Poveda L."/>
            <person name="Shimizu-Inatsugi R."/>
            <person name="Schlapbach R."/>
            <person name="Sreeman S.M."/>
            <person name="Shimizu K.K."/>
        </authorList>
    </citation>
    <scope>NUCLEOTIDE SEQUENCE</scope>
</reference>
<dbReference type="EC" id="2.7.11.1" evidence="1"/>
<evidence type="ECO:0000256" key="3">
    <source>
        <dbReference type="ARBA" id="ARBA00022679"/>
    </source>
</evidence>
<protein>
    <recommendedName>
        <fullName evidence="1">non-specific serine/threonine protein kinase</fullName>
        <ecNumber evidence="1">2.7.11.1</ecNumber>
    </recommendedName>
</protein>
<dbReference type="GO" id="GO:0005524">
    <property type="term" value="F:ATP binding"/>
    <property type="evidence" value="ECO:0007669"/>
    <property type="project" value="UniProtKB-UniRule"/>
</dbReference>
<keyword evidence="6 9" id="KW-0067">ATP-binding</keyword>
<reference evidence="11" key="1">
    <citation type="journal article" date="2018" name="DNA Res.">
        <title>Multiple hybrid de novo genome assembly of finger millet, an orphan allotetraploid crop.</title>
        <authorList>
            <person name="Hatakeyama M."/>
            <person name="Aluri S."/>
            <person name="Balachadran M.T."/>
            <person name="Sivarajan S.R."/>
            <person name="Patrignani A."/>
            <person name="Gruter S."/>
            <person name="Poveda L."/>
            <person name="Shimizu-Inatsugi R."/>
            <person name="Baeten J."/>
            <person name="Francoijs K.J."/>
            <person name="Nataraja K.N."/>
            <person name="Reddy Y.A.N."/>
            <person name="Phadnis S."/>
            <person name="Ravikumar R.L."/>
            <person name="Schlapbach R."/>
            <person name="Sreeman S.M."/>
            <person name="Shimizu K.K."/>
        </authorList>
    </citation>
    <scope>NUCLEOTIDE SEQUENCE</scope>
</reference>
<accession>A0AAV5CB41</accession>
<dbReference type="PANTHER" id="PTHR45707">
    <property type="entry name" value="C2 CALCIUM/LIPID-BINDING PLANT PHOSPHORIBOSYLTRANSFERASE FAMILY PROTEIN"/>
    <property type="match status" value="1"/>
</dbReference>
<dbReference type="SMART" id="SM00220">
    <property type="entry name" value="S_TKc"/>
    <property type="match status" value="1"/>
</dbReference>
<dbReference type="InterPro" id="IPR017441">
    <property type="entry name" value="Protein_kinase_ATP_BS"/>
</dbReference>
<dbReference type="Gene3D" id="1.10.510.10">
    <property type="entry name" value="Transferase(Phosphotransferase) domain 1"/>
    <property type="match status" value="1"/>
</dbReference>
<keyword evidence="4 9" id="KW-0547">Nucleotide-binding</keyword>
<dbReference type="Gene3D" id="3.30.200.20">
    <property type="entry name" value="Phosphorylase Kinase, domain 1"/>
    <property type="match status" value="1"/>
</dbReference>
<evidence type="ECO:0000256" key="6">
    <source>
        <dbReference type="ARBA" id="ARBA00022840"/>
    </source>
</evidence>
<evidence type="ECO:0000256" key="4">
    <source>
        <dbReference type="ARBA" id="ARBA00022741"/>
    </source>
</evidence>
<comment type="catalytic activity">
    <reaction evidence="8">
        <text>L-seryl-[protein] + ATP = O-phospho-L-seryl-[protein] + ADP + H(+)</text>
        <dbReference type="Rhea" id="RHEA:17989"/>
        <dbReference type="Rhea" id="RHEA-COMP:9863"/>
        <dbReference type="Rhea" id="RHEA-COMP:11604"/>
        <dbReference type="ChEBI" id="CHEBI:15378"/>
        <dbReference type="ChEBI" id="CHEBI:29999"/>
        <dbReference type="ChEBI" id="CHEBI:30616"/>
        <dbReference type="ChEBI" id="CHEBI:83421"/>
        <dbReference type="ChEBI" id="CHEBI:456216"/>
        <dbReference type="EC" id="2.7.11.1"/>
    </reaction>
</comment>
<dbReference type="InterPro" id="IPR011009">
    <property type="entry name" value="Kinase-like_dom_sf"/>
</dbReference>
<dbReference type="Proteomes" id="UP001054889">
    <property type="component" value="Unassembled WGS sequence"/>
</dbReference>
<dbReference type="Pfam" id="PF00069">
    <property type="entry name" value="Pkinase"/>
    <property type="match status" value="1"/>
</dbReference>
<evidence type="ECO:0000313" key="11">
    <source>
        <dbReference type="EMBL" id="GJM95315.1"/>
    </source>
</evidence>
<dbReference type="PROSITE" id="PS50011">
    <property type="entry name" value="PROTEIN_KINASE_DOM"/>
    <property type="match status" value="1"/>
</dbReference>
<comment type="catalytic activity">
    <reaction evidence="7">
        <text>L-threonyl-[protein] + ATP = O-phospho-L-threonyl-[protein] + ADP + H(+)</text>
        <dbReference type="Rhea" id="RHEA:46608"/>
        <dbReference type="Rhea" id="RHEA-COMP:11060"/>
        <dbReference type="Rhea" id="RHEA-COMP:11605"/>
        <dbReference type="ChEBI" id="CHEBI:15378"/>
        <dbReference type="ChEBI" id="CHEBI:30013"/>
        <dbReference type="ChEBI" id="CHEBI:30616"/>
        <dbReference type="ChEBI" id="CHEBI:61977"/>
        <dbReference type="ChEBI" id="CHEBI:456216"/>
        <dbReference type="EC" id="2.7.11.1"/>
    </reaction>
</comment>
<feature type="binding site" evidence="9">
    <location>
        <position position="47"/>
    </location>
    <ligand>
        <name>ATP</name>
        <dbReference type="ChEBI" id="CHEBI:30616"/>
    </ligand>
</feature>
<dbReference type="AlphaFoldDB" id="A0AAV5CB41"/>
<dbReference type="InterPro" id="IPR000719">
    <property type="entry name" value="Prot_kinase_dom"/>
</dbReference>
<name>A0AAV5CB41_ELECO</name>
<evidence type="ECO:0000256" key="9">
    <source>
        <dbReference type="PROSITE-ProRule" id="PRU10141"/>
    </source>
</evidence>
<dbReference type="PANTHER" id="PTHR45707:SF76">
    <property type="entry name" value="PROTEIN KINASE DOMAIN-CONTAINING PROTEIN"/>
    <property type="match status" value="1"/>
</dbReference>
<organism evidence="11 12">
    <name type="scientific">Eleusine coracana subsp. coracana</name>
    <dbReference type="NCBI Taxonomy" id="191504"/>
    <lineage>
        <taxon>Eukaryota</taxon>
        <taxon>Viridiplantae</taxon>
        <taxon>Streptophyta</taxon>
        <taxon>Embryophyta</taxon>
        <taxon>Tracheophyta</taxon>
        <taxon>Spermatophyta</taxon>
        <taxon>Magnoliopsida</taxon>
        <taxon>Liliopsida</taxon>
        <taxon>Poales</taxon>
        <taxon>Poaceae</taxon>
        <taxon>PACMAD clade</taxon>
        <taxon>Chloridoideae</taxon>
        <taxon>Cynodonteae</taxon>
        <taxon>Eleusininae</taxon>
        <taxon>Eleusine</taxon>
    </lineage>
</organism>
<keyword evidence="2" id="KW-0723">Serine/threonine-protein kinase</keyword>
<dbReference type="EMBL" id="BQKI01000005">
    <property type="protein sequence ID" value="GJM95315.1"/>
    <property type="molecule type" value="Genomic_DNA"/>
</dbReference>
<comment type="caution">
    <text evidence="11">The sequence shown here is derived from an EMBL/GenBank/DDBJ whole genome shotgun (WGS) entry which is preliminary data.</text>
</comment>
<dbReference type="SUPFAM" id="SSF56112">
    <property type="entry name" value="Protein kinase-like (PK-like)"/>
    <property type="match status" value="1"/>
</dbReference>
<evidence type="ECO:0000256" key="2">
    <source>
        <dbReference type="ARBA" id="ARBA00022527"/>
    </source>
</evidence>
<keyword evidence="12" id="KW-1185">Reference proteome</keyword>
<evidence type="ECO:0000256" key="5">
    <source>
        <dbReference type="ARBA" id="ARBA00022777"/>
    </source>
</evidence>
<evidence type="ECO:0000313" key="12">
    <source>
        <dbReference type="Proteomes" id="UP001054889"/>
    </source>
</evidence>
<dbReference type="GO" id="GO:0004674">
    <property type="term" value="F:protein serine/threonine kinase activity"/>
    <property type="evidence" value="ECO:0007669"/>
    <property type="project" value="UniProtKB-KW"/>
</dbReference>
<keyword evidence="3" id="KW-0808">Transferase</keyword>
<dbReference type="PROSITE" id="PS00107">
    <property type="entry name" value="PROTEIN_KINASE_ATP"/>
    <property type="match status" value="1"/>
</dbReference>
<keyword evidence="5" id="KW-0418">Kinase</keyword>
<gene>
    <name evidence="11" type="primary">ga12032</name>
    <name evidence="11" type="ORF">PR202_ga12032</name>
</gene>
<evidence type="ECO:0000256" key="1">
    <source>
        <dbReference type="ARBA" id="ARBA00012513"/>
    </source>
</evidence>
<proteinExistence type="predicted"/>
<dbReference type="FunFam" id="1.10.510.10:FF:001023">
    <property type="entry name" value="Os07g0541700 protein"/>
    <property type="match status" value="1"/>
</dbReference>